<proteinExistence type="predicted"/>
<dbReference type="Proteomes" id="UP001054945">
    <property type="component" value="Unassembled WGS sequence"/>
</dbReference>
<reference evidence="1 2" key="1">
    <citation type="submission" date="2021-06" db="EMBL/GenBank/DDBJ databases">
        <title>Caerostris extrusa draft genome.</title>
        <authorList>
            <person name="Kono N."/>
            <person name="Arakawa K."/>
        </authorList>
    </citation>
    <scope>NUCLEOTIDE SEQUENCE [LARGE SCALE GENOMIC DNA]</scope>
</reference>
<protein>
    <submittedName>
        <fullName evidence="1">Uncharacterized protein</fullName>
    </submittedName>
</protein>
<organism evidence="1 2">
    <name type="scientific">Caerostris extrusa</name>
    <name type="common">Bark spider</name>
    <name type="synonym">Caerostris bankana</name>
    <dbReference type="NCBI Taxonomy" id="172846"/>
    <lineage>
        <taxon>Eukaryota</taxon>
        <taxon>Metazoa</taxon>
        <taxon>Ecdysozoa</taxon>
        <taxon>Arthropoda</taxon>
        <taxon>Chelicerata</taxon>
        <taxon>Arachnida</taxon>
        <taxon>Araneae</taxon>
        <taxon>Araneomorphae</taxon>
        <taxon>Entelegynae</taxon>
        <taxon>Araneoidea</taxon>
        <taxon>Araneidae</taxon>
        <taxon>Caerostris</taxon>
    </lineage>
</organism>
<name>A0AAV4P9S8_CAEEX</name>
<dbReference type="EMBL" id="BPLR01004216">
    <property type="protein sequence ID" value="GIX93218.1"/>
    <property type="molecule type" value="Genomic_DNA"/>
</dbReference>
<keyword evidence="2" id="KW-1185">Reference proteome</keyword>
<accession>A0AAV4P9S8</accession>
<evidence type="ECO:0000313" key="2">
    <source>
        <dbReference type="Proteomes" id="UP001054945"/>
    </source>
</evidence>
<evidence type="ECO:0000313" key="1">
    <source>
        <dbReference type="EMBL" id="GIX93218.1"/>
    </source>
</evidence>
<dbReference type="AlphaFoldDB" id="A0AAV4P9S8"/>
<gene>
    <name evidence="1" type="ORF">CEXT_320341</name>
</gene>
<comment type="caution">
    <text evidence="1">The sequence shown here is derived from an EMBL/GenBank/DDBJ whole genome shotgun (WGS) entry which is preliminary data.</text>
</comment>
<sequence>MIPLSDACDPDLLVVRPGADGELPAGSSSVERSGDFQRIAATLPPGAGLILLRGLLRLRSPKASYTTRQVANGPQKSR</sequence>